<keyword evidence="19" id="KW-1185">Reference proteome</keyword>
<keyword evidence="8 13" id="KW-0720">Serine protease</keyword>
<dbReference type="Pfam" id="PF00089">
    <property type="entry name" value="Trypsin"/>
    <property type="match status" value="1"/>
</dbReference>
<dbReference type="GO" id="GO:0005576">
    <property type="term" value="C:extracellular region"/>
    <property type="evidence" value="ECO:0007669"/>
    <property type="project" value="UniProtKB-SubCell"/>
</dbReference>
<evidence type="ECO:0000256" key="11">
    <source>
        <dbReference type="PROSITE-ProRule" id="PRU00059"/>
    </source>
</evidence>
<dbReference type="InterPro" id="IPR033116">
    <property type="entry name" value="TRYPSIN_SER"/>
</dbReference>
<dbReference type="SMART" id="SM00135">
    <property type="entry name" value="LY"/>
    <property type="match status" value="12"/>
</dbReference>
<dbReference type="InterPro" id="IPR050778">
    <property type="entry name" value="Cueball_EGF_LRP_Nidogen"/>
</dbReference>
<feature type="repeat" description="LDL-receptor class B" evidence="12">
    <location>
        <begin position="838"/>
        <end position="880"/>
    </location>
</feature>
<proteinExistence type="predicted"/>
<comment type="caution">
    <text evidence="11">Lacks conserved residue(s) required for the propagation of feature annotation.</text>
</comment>
<evidence type="ECO:0000256" key="3">
    <source>
        <dbReference type="ARBA" id="ARBA00022536"/>
    </source>
</evidence>
<dbReference type="CDD" id="cd00041">
    <property type="entry name" value="CUB"/>
    <property type="match status" value="1"/>
</dbReference>
<dbReference type="PANTHER" id="PTHR46513:SF44">
    <property type="entry name" value="LDL RECEPTOR RELATED PROTEIN 4"/>
    <property type="match status" value="1"/>
</dbReference>
<evidence type="ECO:0000259" key="16">
    <source>
        <dbReference type="PROSITE" id="PS50240"/>
    </source>
</evidence>
<dbReference type="PROSITE" id="PS00135">
    <property type="entry name" value="TRYPSIN_SER"/>
    <property type="match status" value="1"/>
</dbReference>
<dbReference type="SUPFAM" id="SSF48726">
    <property type="entry name" value="Immunoglobulin"/>
    <property type="match status" value="2"/>
</dbReference>
<feature type="repeat" description="LDL-receptor class B" evidence="12">
    <location>
        <begin position="287"/>
        <end position="330"/>
    </location>
</feature>
<feature type="domain" description="CUB" evidence="15">
    <location>
        <begin position="24"/>
        <end position="140"/>
    </location>
</feature>
<dbReference type="SUPFAM" id="SSF50494">
    <property type="entry name" value="Trypsin-like serine proteases"/>
    <property type="match status" value="1"/>
</dbReference>
<protein>
    <submittedName>
        <fullName evidence="18">Low-density lipoprotein receptor-related protein 4</fullName>
    </submittedName>
</protein>
<dbReference type="PANTHER" id="PTHR46513">
    <property type="entry name" value="VITELLOGENIN RECEPTOR-LIKE PROTEIN-RELATED-RELATED"/>
    <property type="match status" value="1"/>
</dbReference>
<dbReference type="PRINTS" id="PR00722">
    <property type="entry name" value="CHYMOTRYPSIN"/>
</dbReference>
<evidence type="ECO:0000256" key="12">
    <source>
        <dbReference type="PROSITE-ProRule" id="PRU00461"/>
    </source>
</evidence>
<feature type="domain" description="Ig-like" evidence="17">
    <location>
        <begin position="1170"/>
        <end position="1257"/>
    </location>
</feature>
<dbReference type="CDD" id="cd00096">
    <property type="entry name" value="Ig"/>
    <property type="match status" value="1"/>
</dbReference>
<dbReference type="SMART" id="SM00409">
    <property type="entry name" value="IG"/>
    <property type="match status" value="2"/>
</dbReference>
<dbReference type="SMART" id="SM00042">
    <property type="entry name" value="CUB"/>
    <property type="match status" value="1"/>
</dbReference>
<evidence type="ECO:0000259" key="17">
    <source>
        <dbReference type="PROSITE" id="PS50835"/>
    </source>
</evidence>
<dbReference type="InterPro" id="IPR009003">
    <property type="entry name" value="Peptidase_S1_PA"/>
</dbReference>
<dbReference type="Gene3D" id="2.60.120.290">
    <property type="entry name" value="Spermadhesin, CUB domain"/>
    <property type="match status" value="1"/>
</dbReference>
<evidence type="ECO:0000256" key="7">
    <source>
        <dbReference type="ARBA" id="ARBA00022801"/>
    </source>
</evidence>
<feature type="chain" id="PRO_5040138041" evidence="14">
    <location>
        <begin position="22"/>
        <end position="1625"/>
    </location>
</feature>
<dbReference type="SMART" id="SM00020">
    <property type="entry name" value="Tryp_SPc"/>
    <property type="match status" value="1"/>
</dbReference>
<dbReference type="SMART" id="SM00408">
    <property type="entry name" value="IGc2"/>
    <property type="match status" value="2"/>
</dbReference>
<evidence type="ECO:0000256" key="10">
    <source>
        <dbReference type="ARBA" id="ARBA00023180"/>
    </source>
</evidence>
<dbReference type="SMART" id="SM00181">
    <property type="entry name" value="EGF"/>
    <property type="match status" value="3"/>
</dbReference>
<dbReference type="InterPro" id="IPR003598">
    <property type="entry name" value="Ig_sub2"/>
</dbReference>
<accession>A0A9Q1HIP7</accession>
<dbReference type="Gene3D" id="2.40.10.10">
    <property type="entry name" value="Trypsin-like serine proteases"/>
    <property type="match status" value="2"/>
</dbReference>
<dbReference type="InterPro" id="IPR007110">
    <property type="entry name" value="Ig-like_dom"/>
</dbReference>
<dbReference type="PROSITE" id="PS00134">
    <property type="entry name" value="TRYPSIN_HIS"/>
    <property type="match status" value="1"/>
</dbReference>
<evidence type="ECO:0000256" key="1">
    <source>
        <dbReference type="ARBA" id="ARBA00004613"/>
    </source>
</evidence>
<evidence type="ECO:0000313" key="19">
    <source>
        <dbReference type="Proteomes" id="UP001152320"/>
    </source>
</evidence>
<organism evidence="18 19">
    <name type="scientific">Holothuria leucospilota</name>
    <name type="common">Black long sea cucumber</name>
    <name type="synonym">Mertensiothuria leucospilota</name>
    <dbReference type="NCBI Taxonomy" id="206669"/>
    <lineage>
        <taxon>Eukaryota</taxon>
        <taxon>Metazoa</taxon>
        <taxon>Echinodermata</taxon>
        <taxon>Eleutherozoa</taxon>
        <taxon>Echinozoa</taxon>
        <taxon>Holothuroidea</taxon>
        <taxon>Aspidochirotacea</taxon>
        <taxon>Aspidochirotida</taxon>
        <taxon>Holothuriidae</taxon>
        <taxon>Holothuria</taxon>
    </lineage>
</organism>
<dbReference type="SUPFAM" id="SSF49854">
    <property type="entry name" value="Spermadhesin, CUB domain"/>
    <property type="match status" value="1"/>
</dbReference>
<feature type="repeat" description="LDL-receptor class B" evidence="12">
    <location>
        <begin position="606"/>
        <end position="649"/>
    </location>
</feature>
<feature type="domain" description="Peptidase S1" evidence="16">
    <location>
        <begin position="1383"/>
        <end position="1621"/>
    </location>
</feature>
<dbReference type="InterPro" id="IPR043504">
    <property type="entry name" value="Peptidase_S1_PA_chymotrypsin"/>
</dbReference>
<keyword evidence="18" id="KW-0449">Lipoprotein</keyword>
<comment type="caution">
    <text evidence="18">The sequence shown here is derived from an EMBL/GenBank/DDBJ whole genome shotgun (WGS) entry which is preliminary data.</text>
</comment>
<evidence type="ECO:0000256" key="14">
    <source>
        <dbReference type="SAM" id="SignalP"/>
    </source>
</evidence>
<dbReference type="InterPro" id="IPR001254">
    <property type="entry name" value="Trypsin_dom"/>
</dbReference>
<dbReference type="PROSITE" id="PS01180">
    <property type="entry name" value="CUB"/>
    <property type="match status" value="1"/>
</dbReference>
<comment type="subcellular location">
    <subcellularLocation>
        <location evidence="1">Secreted</location>
    </subcellularLocation>
</comment>
<evidence type="ECO:0000313" key="18">
    <source>
        <dbReference type="EMBL" id="KAJ8046303.1"/>
    </source>
</evidence>
<dbReference type="InterPro" id="IPR000859">
    <property type="entry name" value="CUB_dom"/>
</dbReference>
<dbReference type="InterPro" id="IPR000033">
    <property type="entry name" value="LDLR_classB_rpt"/>
</dbReference>
<dbReference type="InterPro" id="IPR011042">
    <property type="entry name" value="6-blade_b-propeller_TolB-like"/>
</dbReference>
<dbReference type="Gene3D" id="2.60.40.10">
    <property type="entry name" value="Immunoglobulins"/>
    <property type="match status" value="2"/>
</dbReference>
<dbReference type="InterPro" id="IPR018114">
    <property type="entry name" value="TRYPSIN_HIS"/>
</dbReference>
<dbReference type="Proteomes" id="UP001152320">
    <property type="component" value="Chromosome 2"/>
</dbReference>
<evidence type="ECO:0000256" key="9">
    <source>
        <dbReference type="ARBA" id="ARBA00023157"/>
    </source>
</evidence>
<dbReference type="Pfam" id="PF14670">
    <property type="entry name" value="FXa_inhibition"/>
    <property type="match status" value="2"/>
</dbReference>
<evidence type="ECO:0000256" key="5">
    <source>
        <dbReference type="ARBA" id="ARBA00022729"/>
    </source>
</evidence>
<dbReference type="InterPro" id="IPR003599">
    <property type="entry name" value="Ig_sub"/>
</dbReference>
<dbReference type="PROSITE" id="PS51120">
    <property type="entry name" value="LDLRB"/>
    <property type="match status" value="7"/>
</dbReference>
<keyword evidence="2" id="KW-0964">Secreted</keyword>
<dbReference type="GO" id="GO:0004252">
    <property type="term" value="F:serine-type endopeptidase activity"/>
    <property type="evidence" value="ECO:0007669"/>
    <property type="project" value="InterPro"/>
</dbReference>
<feature type="signal peptide" evidence="14">
    <location>
        <begin position="1"/>
        <end position="21"/>
    </location>
</feature>
<dbReference type="Pfam" id="PF00058">
    <property type="entry name" value="Ldl_recept_b"/>
    <property type="match status" value="6"/>
</dbReference>
<feature type="domain" description="Ig-like" evidence="17">
    <location>
        <begin position="1261"/>
        <end position="1345"/>
    </location>
</feature>
<dbReference type="FunFam" id="2.120.10.30:FF:000241">
    <property type="entry name" value="Low-density lipoprotein receptor-related protein 6"/>
    <property type="match status" value="1"/>
</dbReference>
<evidence type="ECO:0000259" key="15">
    <source>
        <dbReference type="PROSITE" id="PS01180"/>
    </source>
</evidence>
<feature type="repeat" description="LDL-receptor class B" evidence="12">
    <location>
        <begin position="924"/>
        <end position="967"/>
    </location>
</feature>
<dbReference type="PROSITE" id="PS50240">
    <property type="entry name" value="TRYPSIN_DOM"/>
    <property type="match status" value="1"/>
</dbReference>
<evidence type="ECO:0000256" key="8">
    <source>
        <dbReference type="ARBA" id="ARBA00022825"/>
    </source>
</evidence>
<keyword evidence="9" id="KW-1015">Disulfide bond</keyword>
<dbReference type="SUPFAM" id="SSF63825">
    <property type="entry name" value="YWTD domain"/>
    <property type="match status" value="3"/>
</dbReference>
<dbReference type="Gene3D" id="2.120.10.30">
    <property type="entry name" value="TolB, C-terminal domain"/>
    <property type="match status" value="3"/>
</dbReference>
<keyword evidence="4 13" id="KW-0645">Protease</keyword>
<dbReference type="CDD" id="cd00190">
    <property type="entry name" value="Tryp_SPc"/>
    <property type="match status" value="1"/>
</dbReference>
<keyword evidence="3" id="KW-0245">EGF-like domain</keyword>
<dbReference type="InterPro" id="IPR000742">
    <property type="entry name" value="EGF"/>
</dbReference>
<keyword evidence="10" id="KW-0325">Glycoprotein</keyword>
<keyword evidence="6" id="KW-0677">Repeat</keyword>
<dbReference type="InterPro" id="IPR013783">
    <property type="entry name" value="Ig-like_fold"/>
</dbReference>
<feature type="repeat" description="LDL-receptor class B" evidence="12">
    <location>
        <begin position="561"/>
        <end position="605"/>
    </location>
</feature>
<name>A0A9Q1HIP7_HOLLE</name>
<dbReference type="Pfam" id="PF00431">
    <property type="entry name" value="CUB"/>
    <property type="match status" value="1"/>
</dbReference>
<dbReference type="InterPro" id="IPR035914">
    <property type="entry name" value="Sperma_CUB_dom_sf"/>
</dbReference>
<keyword evidence="18" id="KW-0675">Receptor</keyword>
<keyword evidence="7 13" id="KW-0378">Hydrolase</keyword>
<evidence type="ECO:0000256" key="2">
    <source>
        <dbReference type="ARBA" id="ARBA00022525"/>
    </source>
</evidence>
<gene>
    <name evidence="18" type="ORF">HOLleu_04931</name>
</gene>
<evidence type="ECO:0000256" key="13">
    <source>
        <dbReference type="RuleBase" id="RU363034"/>
    </source>
</evidence>
<dbReference type="InterPro" id="IPR001314">
    <property type="entry name" value="Peptidase_S1A"/>
</dbReference>
<dbReference type="InterPro" id="IPR036179">
    <property type="entry name" value="Ig-like_dom_sf"/>
</dbReference>
<dbReference type="GO" id="GO:0006508">
    <property type="term" value="P:proteolysis"/>
    <property type="evidence" value="ECO:0007669"/>
    <property type="project" value="UniProtKB-KW"/>
</dbReference>
<evidence type="ECO:0000256" key="4">
    <source>
        <dbReference type="ARBA" id="ARBA00022670"/>
    </source>
</evidence>
<evidence type="ECO:0000256" key="6">
    <source>
        <dbReference type="ARBA" id="ARBA00022737"/>
    </source>
</evidence>
<sequence length="1625" mass="180816">MDLRSAYIIICFSCMFSTVQAQPCGGSLEASGQEQELVPPGLGGTLDCRWVIRANSGDGYVRLTVESVNLPETDGCIGDHLEVWMDGIINGEGEVKKFCGRVTDSLLPLLSSGQRILVRYISDGRAEGTENNFLLTYIEDEEIAPSLLWTDRNPTDGRSRLNSLAADPHTYLQTGSISTRFFFDVTPARWTALANDRRNRSIFWADGLRKNIVHGSIGNHASGRVVFQGTSTQVEGIAVDWMAKNVYFTDAIYNWIFAVNYDVTVLIRLISTGLDHPRGIAVHPTRSILFWTDCGENPRIERSSLAGRSRRVIVSNQLSSPNGITVDFSNERIYWTNSGPLSNTVESALFDGGDRQTLFAVSSFEAFFFHLTSYRDYIFVADRNRLIRCARKSSPGEEYFSLQLPTEPLGITVYDTEVQPIQQSPCRSNPCTHFCVGALSQPQYRCLCPDGHKLLPDRRTCRREPSIAAPQLFIATQTKLCRWPSNFPSMDIPSNYDMSCFLTGRQHVVAMAVDVEDEILFFSDIIAKMVASVELQEDAKIKVIAGATSSVEGIAVDWVSNNVYWTENDDEHSKLSMSTYDGQHQVDIITTGINRPRAIAIDPSAKFLFWGEFGLPAQIERADLDGQNRRVILEDELNLPNGFALDTAERKLYFADAATGTIQIMGYDGQERNILLTKSSPDSHNFFGMTLFQDYIMWTEFGEGNGMYVANRNSKEFVREHLIPHEAVFAITMYSEYTQPSTADGPCSEDNGGCDQICLPSTIDESGKVCRCSFGFSLDDDGLTCSSKIVENNFALFPDTYLKKVFQVDLTDSTYEPNALPLGQMKNPIAVAYDPQEEKVYWSDVIEKTISRAGLDGSNKQVIVAGDIETVDGLTLDPVLRLIFWTDIGKETISASKLDGHHVTTLISSGLVKPRAIALHSSEGYMYWTDWGSNAKIERSYMDGSGRETLFNTGLGWPNGLVVDTSERNLYWCDAELERIERSSLNGENRQLLINFESSVHPFGIAVFRQNIFWTDWQHTSLLRADKVTGRNNVTIGSSKFRRPNELHIYSSEVEIEGYADCESNNGGCGGICLSSVTGFTCRCGDGMLLEDDGVTCSEIEEEGLQCPLEFMEGELEESCTGAIDQTCAVNCWTGFTRRVTSVKCLPSGSWDVDLATVCDISLPDEPPEPEELIVTIEKSSSTPLLGDRVELSCSASEEDATLTWYKDGNRLATGVLDDLFVSDSEVLILDFAYIHQGQYACSAVGRDGEFAETIFSFWLPLRLLFATYPTNITVTQFADHILHCSAMNRLHTIRWEKNGAPLVQNEHVFKEFGDDLVISDATLMEEGLYTCVLYEGSHRIRQVTAHVDINVHQEVAEVCGTITAEEAISIEASAGTDGTFRIVGGRKAIHGSAPWMARLYDRHDREHFCGGSIVNNFWVITAAHCITEKGIGADNLMIRLGDYDTRLTDESEVLLGVDEIITPDGFDEGTFDEDIALIKLITPVYVFTDYIRPICVPNITVARRSYKIGNKGKITGWGRVAELGPLPRYLTEVSLPLVGKRRCRASTNYTVTTNMFCAGYPRESGDACRGDSGGPFAVQFRDRWYLLGIVSWGEGCGQEGKYGFYTRVSKFLDWIHSHINPTDD</sequence>
<feature type="repeat" description="LDL-receptor class B" evidence="12">
    <location>
        <begin position="881"/>
        <end position="923"/>
    </location>
</feature>
<dbReference type="PROSITE" id="PS50835">
    <property type="entry name" value="IG_LIKE"/>
    <property type="match status" value="2"/>
</dbReference>
<dbReference type="FunFam" id="2.120.10.30:FF:000132">
    <property type="entry name" value="Uncharacterized protein"/>
    <property type="match status" value="2"/>
</dbReference>
<dbReference type="OrthoDB" id="9990982at2759"/>
<feature type="repeat" description="LDL-receptor class B" evidence="12">
    <location>
        <begin position="968"/>
        <end position="1011"/>
    </location>
</feature>
<keyword evidence="5 14" id="KW-0732">Signal</keyword>
<dbReference type="EMBL" id="JAIZAY010000002">
    <property type="protein sequence ID" value="KAJ8046303.1"/>
    <property type="molecule type" value="Genomic_DNA"/>
</dbReference>
<dbReference type="SUPFAM" id="SSF57196">
    <property type="entry name" value="EGF/Laminin"/>
    <property type="match status" value="3"/>
</dbReference>
<dbReference type="FunFam" id="2.40.10.10:FF:000120">
    <property type="entry name" value="Putative serine protease"/>
    <property type="match status" value="1"/>
</dbReference>
<reference evidence="18" key="1">
    <citation type="submission" date="2021-10" db="EMBL/GenBank/DDBJ databases">
        <title>Tropical sea cucumber genome reveals ecological adaptation and Cuvierian tubules defense mechanism.</title>
        <authorList>
            <person name="Chen T."/>
        </authorList>
    </citation>
    <scope>NUCLEOTIDE SEQUENCE</scope>
    <source>
        <strain evidence="18">Nanhai2018</strain>
        <tissue evidence="18">Muscle</tissue>
    </source>
</reference>